<comment type="similarity">
    <text evidence="1">Belongs to the NipSnap family.</text>
</comment>
<dbReference type="Gene3D" id="3.30.70.100">
    <property type="match status" value="1"/>
</dbReference>
<protein>
    <submittedName>
        <fullName evidence="3">NIPSNAP family protein</fullName>
    </submittedName>
</protein>
<dbReference type="EMBL" id="NESN01000002">
    <property type="protein sequence ID" value="PUE54394.1"/>
    <property type="molecule type" value="Genomic_DNA"/>
</dbReference>
<accession>A0A315EEY2</accession>
<reference evidence="3 4" key="1">
    <citation type="submission" date="2017-04" db="EMBL/GenBank/DDBJ databases">
        <title>Unexpected and diverse lifestyles within the genus Limnohabitans.</title>
        <authorList>
            <person name="Kasalicky V."/>
            <person name="Mehrshad M."/>
            <person name="Andrei S.-A."/>
            <person name="Salcher M."/>
            <person name="Kratochvilova H."/>
            <person name="Simek K."/>
            <person name="Ghai R."/>
        </authorList>
    </citation>
    <scope>NUCLEOTIDE SEQUENCE [LARGE SCALE GENOMIC DNA]</scope>
    <source>
        <strain evidence="3 4">II-B4</strain>
    </source>
</reference>
<dbReference type="SUPFAM" id="SSF54909">
    <property type="entry name" value="Dimeric alpha+beta barrel"/>
    <property type="match status" value="1"/>
</dbReference>
<dbReference type="PANTHER" id="PTHR21017">
    <property type="entry name" value="NIPSNAP-RELATED"/>
    <property type="match status" value="1"/>
</dbReference>
<dbReference type="InterPro" id="IPR051557">
    <property type="entry name" value="NipSnap_domain"/>
</dbReference>
<dbReference type="InterPro" id="IPR012577">
    <property type="entry name" value="NIPSNAP"/>
</dbReference>
<dbReference type="Proteomes" id="UP000250790">
    <property type="component" value="Unassembled WGS sequence"/>
</dbReference>
<evidence type="ECO:0000313" key="3">
    <source>
        <dbReference type="EMBL" id="PUE54394.1"/>
    </source>
</evidence>
<proteinExistence type="inferred from homology"/>
<organism evidence="3 4">
    <name type="scientific">Limnohabitans parvus II-B4</name>
    <dbReference type="NCBI Taxonomy" id="1293052"/>
    <lineage>
        <taxon>Bacteria</taxon>
        <taxon>Pseudomonadati</taxon>
        <taxon>Pseudomonadota</taxon>
        <taxon>Betaproteobacteria</taxon>
        <taxon>Burkholderiales</taxon>
        <taxon>Comamonadaceae</taxon>
        <taxon>Limnohabitans</taxon>
    </lineage>
</organism>
<comment type="caution">
    <text evidence="3">The sequence shown here is derived from an EMBL/GenBank/DDBJ whole genome shotgun (WGS) entry which is preliminary data.</text>
</comment>
<dbReference type="Pfam" id="PF07978">
    <property type="entry name" value="NIPSNAP"/>
    <property type="match status" value="1"/>
</dbReference>
<dbReference type="InterPro" id="IPR011008">
    <property type="entry name" value="Dimeric_a/b-barrel"/>
</dbReference>
<evidence type="ECO:0000259" key="2">
    <source>
        <dbReference type="Pfam" id="PF07978"/>
    </source>
</evidence>
<dbReference type="PANTHER" id="PTHR21017:SF17">
    <property type="entry name" value="PROTEIN NIPSNAP"/>
    <property type="match status" value="1"/>
</dbReference>
<sequence>MAIYELRTYSVIVGKMPEVISHYQNEGWPALAKHPKKLVGYFTGDVGALNELIHVWKFDDDADRRAFWAGVFSDPDFLAFAAKIRPLMREQNNKLMLSAPWGPQP</sequence>
<evidence type="ECO:0000313" key="4">
    <source>
        <dbReference type="Proteomes" id="UP000250790"/>
    </source>
</evidence>
<dbReference type="RefSeq" id="WP_108312353.1">
    <property type="nucleotide sequence ID" value="NZ_NESN01000002.1"/>
</dbReference>
<dbReference type="AlphaFoldDB" id="A0A315EEY2"/>
<dbReference type="OrthoDB" id="8905985at2"/>
<evidence type="ECO:0000256" key="1">
    <source>
        <dbReference type="ARBA" id="ARBA00005291"/>
    </source>
</evidence>
<gene>
    <name evidence="3" type="ORF">B9Z37_07600</name>
</gene>
<name>A0A315EEY2_9BURK</name>
<keyword evidence="4" id="KW-1185">Reference proteome</keyword>
<feature type="domain" description="NIPSNAP" evidence="2">
    <location>
        <begin position="4"/>
        <end position="103"/>
    </location>
</feature>